<dbReference type="RefSeq" id="WP_040375406.1">
    <property type="nucleotide sequence ID" value="NZ_CP068053.1"/>
</dbReference>
<evidence type="ECO:0000313" key="2">
    <source>
        <dbReference type="EMBL" id="QQS99115.1"/>
    </source>
</evidence>
<dbReference type="KEGG" id="ppsr:I6J18_15885"/>
<accession>A0A974NJY6</accession>
<feature type="chain" id="PRO_5036824872" description="Peptidase C-terminal archaeal/bacterial domain-containing protein" evidence="1">
    <location>
        <begin position="28"/>
        <end position="250"/>
    </location>
</feature>
<sequence>MNKWLKGLISFLLVSVLSLQVFQPASASVDFKKAKTISFNKNLTGKLTTANGNYEHVYKAKLKKNGNLSITVQTNTKRSWYVEVLTSKGEKMTSFYTTTKSKGNEVREIGLSKGTYYVAISGIYDTAYKMKVNFKSSNYYEREDNDTVKKANGIKFGKNYSGSLEGFTDQDYFKFTVTKKRKVSLTYNNTPKKQRDLLIVNAKGKEYAKIRTDYYVKKPTKSTYTVTLPKGTYYVLIQYGGGSYTFKVAQ</sequence>
<dbReference type="Gene3D" id="2.60.120.380">
    <property type="match status" value="2"/>
</dbReference>
<dbReference type="AlphaFoldDB" id="A0A974NJY6"/>
<keyword evidence="1" id="KW-0732">Signal</keyword>
<dbReference type="EMBL" id="CP068053">
    <property type="protein sequence ID" value="QQS99115.1"/>
    <property type="molecule type" value="Genomic_DNA"/>
</dbReference>
<evidence type="ECO:0000313" key="3">
    <source>
        <dbReference type="Proteomes" id="UP000595254"/>
    </source>
</evidence>
<protein>
    <recommendedName>
        <fullName evidence="4">Peptidase C-terminal archaeal/bacterial domain-containing protein</fullName>
    </recommendedName>
</protein>
<dbReference type="Proteomes" id="UP000595254">
    <property type="component" value="Chromosome"/>
</dbReference>
<proteinExistence type="predicted"/>
<dbReference type="SUPFAM" id="SSF89260">
    <property type="entry name" value="Collagen-binding domain"/>
    <property type="match status" value="1"/>
</dbReference>
<reference evidence="2 3" key="1">
    <citation type="submission" date="2021-01" db="EMBL/GenBank/DDBJ databases">
        <title>FDA dAtabase for Regulatory Grade micrObial Sequences (FDA-ARGOS): Supporting development and validation of Infectious Disease Dx tests.</title>
        <authorList>
            <person name="Nelson B."/>
            <person name="Plummer A."/>
            <person name="Tallon L."/>
            <person name="Sadzewicz L."/>
            <person name="Zhao X."/>
            <person name="Boylan J."/>
            <person name="Ott S."/>
            <person name="Bowen H."/>
            <person name="Vavikolanu K."/>
            <person name="Mehta A."/>
            <person name="Aluvathingal J."/>
            <person name="Nadendla S."/>
            <person name="Myers T."/>
            <person name="Yan Y."/>
            <person name="Sichtig H."/>
        </authorList>
    </citation>
    <scope>NUCLEOTIDE SEQUENCE [LARGE SCALE GENOMIC DNA]</scope>
    <source>
        <strain evidence="2 3">FDAARGOS_1161</strain>
    </source>
</reference>
<keyword evidence="3" id="KW-1185">Reference proteome</keyword>
<feature type="signal peptide" evidence="1">
    <location>
        <begin position="1"/>
        <end position="27"/>
    </location>
</feature>
<evidence type="ECO:0000256" key="1">
    <source>
        <dbReference type="SAM" id="SignalP"/>
    </source>
</evidence>
<name>A0A974NJY6_PERPY</name>
<gene>
    <name evidence="2" type="ORF">I6J18_15885</name>
</gene>
<evidence type="ECO:0008006" key="4">
    <source>
        <dbReference type="Google" id="ProtNLM"/>
    </source>
</evidence>
<organism evidence="2 3">
    <name type="scientific">Peribacillus psychrosaccharolyticus</name>
    <name type="common">Bacillus psychrosaccharolyticus</name>
    <dbReference type="NCBI Taxonomy" id="1407"/>
    <lineage>
        <taxon>Bacteria</taxon>
        <taxon>Bacillati</taxon>
        <taxon>Bacillota</taxon>
        <taxon>Bacilli</taxon>
        <taxon>Bacillales</taxon>
        <taxon>Bacillaceae</taxon>
        <taxon>Peribacillus</taxon>
    </lineage>
</organism>